<dbReference type="Gene3D" id="2.60.40.10">
    <property type="entry name" value="Immunoglobulins"/>
    <property type="match status" value="1"/>
</dbReference>
<organism evidence="1 2">
    <name type="scientific">Parapedobacter defluvii</name>
    <dbReference type="NCBI Taxonomy" id="2045106"/>
    <lineage>
        <taxon>Bacteria</taxon>
        <taxon>Pseudomonadati</taxon>
        <taxon>Bacteroidota</taxon>
        <taxon>Sphingobacteriia</taxon>
        <taxon>Sphingobacteriales</taxon>
        <taxon>Sphingobacteriaceae</taxon>
        <taxon>Parapedobacter</taxon>
    </lineage>
</organism>
<reference evidence="2" key="1">
    <citation type="journal article" date="2019" name="Int. J. Syst. Evol. Microbiol.">
        <title>The Global Catalogue of Microorganisms (GCM) 10K type strain sequencing project: providing services to taxonomists for standard genome sequencing and annotation.</title>
        <authorList>
            <consortium name="The Broad Institute Genomics Platform"/>
            <consortium name="The Broad Institute Genome Sequencing Center for Infectious Disease"/>
            <person name="Wu L."/>
            <person name="Ma J."/>
        </authorList>
    </citation>
    <scope>NUCLEOTIDE SEQUENCE [LARGE SCALE GENOMIC DNA]</scope>
    <source>
        <strain evidence="2">CGMCC 1.15342</strain>
    </source>
</reference>
<evidence type="ECO:0008006" key="3">
    <source>
        <dbReference type="Google" id="ProtNLM"/>
    </source>
</evidence>
<keyword evidence="2" id="KW-1185">Reference proteome</keyword>
<sequence length="334" mass="35829">MALTPLLFVSCEDNYDPIGNNKPATKLKMEPRYLAFDGNGGTLSTVINTNAPDLALGNLPDWVEIASLNDDKTSFTVTVSGNATSDQIRTGVISLTTVTGETESSSTLQLVQAGKGARIGFDSFTGDVLDAGWAATSNSAVALGSGNLTIQGAPNGIGNSVYFQTPEGLVTQSNGGVGHAVTAYVDVKVDAGVEGGLKAYFNPETGEEFKFFFTINAENKGAFYALRHINGNDNPMALGDAIPAPGMPEIPPLGERDEYMRIEFTNVETMPNWWQSEVNIYSLQTRNGETKVLQKHFSRRFEIDGPKPDPGYFGLWGRFGSVGFRNFTLSAQGI</sequence>
<evidence type="ECO:0000313" key="1">
    <source>
        <dbReference type="EMBL" id="GGC17100.1"/>
    </source>
</evidence>
<protein>
    <recommendedName>
        <fullName evidence="3">BACON domain-containing protein</fullName>
    </recommendedName>
</protein>
<dbReference type="Proteomes" id="UP000597338">
    <property type="component" value="Unassembled WGS sequence"/>
</dbReference>
<comment type="caution">
    <text evidence="1">The sequence shown here is derived from an EMBL/GenBank/DDBJ whole genome shotgun (WGS) entry which is preliminary data.</text>
</comment>
<evidence type="ECO:0000313" key="2">
    <source>
        <dbReference type="Proteomes" id="UP000597338"/>
    </source>
</evidence>
<gene>
    <name evidence="1" type="ORF">GCM10011386_06170</name>
</gene>
<proteinExistence type="predicted"/>
<name>A0ABQ1L158_9SPHI</name>
<accession>A0ABQ1L158</accession>
<dbReference type="InterPro" id="IPR013783">
    <property type="entry name" value="Ig-like_fold"/>
</dbReference>
<dbReference type="EMBL" id="BMIK01000001">
    <property type="protein sequence ID" value="GGC17100.1"/>
    <property type="molecule type" value="Genomic_DNA"/>
</dbReference>